<dbReference type="Proteomes" id="UP000005090">
    <property type="component" value="Chromosome"/>
</dbReference>
<organism evidence="2 3">
    <name type="scientific">Methylomicrobium album BG8</name>
    <dbReference type="NCBI Taxonomy" id="686340"/>
    <lineage>
        <taxon>Bacteria</taxon>
        <taxon>Pseudomonadati</taxon>
        <taxon>Pseudomonadota</taxon>
        <taxon>Gammaproteobacteria</taxon>
        <taxon>Methylococcales</taxon>
        <taxon>Methylococcaceae</taxon>
        <taxon>Methylomicrobium</taxon>
    </lineage>
</organism>
<evidence type="ECO:0000313" key="3">
    <source>
        <dbReference type="Proteomes" id="UP000005090"/>
    </source>
</evidence>
<dbReference type="EMBL" id="CM001475">
    <property type="protein sequence ID" value="EIC29056.1"/>
    <property type="molecule type" value="Genomic_DNA"/>
</dbReference>
<name>H8GIM9_METAL</name>
<keyword evidence="3" id="KW-1185">Reference proteome</keyword>
<evidence type="ECO:0000313" key="2">
    <source>
        <dbReference type="EMBL" id="EIC29056.1"/>
    </source>
</evidence>
<dbReference type="AlphaFoldDB" id="H8GIM9"/>
<dbReference type="HOGENOM" id="CLU_2302549_0_0_6"/>
<evidence type="ECO:0000256" key="1">
    <source>
        <dbReference type="SAM" id="MobiDB-lite"/>
    </source>
</evidence>
<accession>H8GIM9</accession>
<feature type="region of interest" description="Disordered" evidence="1">
    <location>
        <begin position="1"/>
        <end position="25"/>
    </location>
</feature>
<sequence>MTIGTASIANDAVRSSPHPTALPAPLEPRYRYRLTDCDRERFKRCCRELWKKLRGTPDFAVAAKAGGMLRVRILIVAVKAMDRGHAERDEQTEGDHDGLD</sequence>
<reference evidence="2 3" key="1">
    <citation type="journal article" date="2013" name="Genome Announc.">
        <title>Genome Sequence of the Obligate Gammaproteobacterial Methanotroph Methylomicrobium album Strain BG8.</title>
        <authorList>
            <person name="Kits K.D."/>
            <person name="Kalyuzhnaya M.G."/>
            <person name="Klotz M.G."/>
            <person name="Jetten M.S."/>
            <person name="Op den Camp H.J."/>
            <person name="Vuilleumier S."/>
            <person name="Bringel F."/>
            <person name="Dispirito A.A."/>
            <person name="Murrell J.C."/>
            <person name="Bruce D."/>
            <person name="Cheng J.F."/>
            <person name="Copeland A."/>
            <person name="Goodwin L."/>
            <person name="Hauser L."/>
            <person name="Lajus A."/>
            <person name="Land M.L."/>
            <person name="Lapidus A."/>
            <person name="Lucas S."/>
            <person name="Medigue C."/>
            <person name="Pitluck S."/>
            <person name="Woyke T."/>
            <person name="Zeytun A."/>
            <person name="Stein L.Y."/>
        </authorList>
    </citation>
    <scope>NUCLEOTIDE SEQUENCE [LARGE SCALE GENOMIC DNA]</scope>
    <source>
        <strain evidence="2 3">BG8</strain>
    </source>
</reference>
<gene>
    <name evidence="2" type="ORF">Metal_1255</name>
</gene>
<proteinExistence type="predicted"/>
<protein>
    <submittedName>
        <fullName evidence="2">Uncharacterized protein</fullName>
    </submittedName>
</protein>
<dbReference type="STRING" id="686340.Metal_1255"/>